<proteinExistence type="predicted"/>
<dbReference type="InterPro" id="IPR019861">
    <property type="entry name" value="PorP/SprF_Bacteroidetes"/>
</dbReference>
<reference evidence="2" key="1">
    <citation type="journal article" date="2019" name="Int. J. Syst. Evol. Microbiol.">
        <title>The Global Catalogue of Microorganisms (GCM) 10K type strain sequencing project: providing services to taxonomists for standard genome sequencing and annotation.</title>
        <authorList>
            <consortium name="The Broad Institute Genomics Platform"/>
            <consortium name="The Broad Institute Genome Sequencing Center for Infectious Disease"/>
            <person name="Wu L."/>
            <person name="Ma J."/>
        </authorList>
    </citation>
    <scope>NUCLEOTIDE SEQUENCE [LARGE SCALE GENOMIC DNA]</scope>
    <source>
        <strain evidence="2">CCUG 60527</strain>
    </source>
</reference>
<dbReference type="NCBIfam" id="TIGR03519">
    <property type="entry name" value="T9SS_PorP_fam"/>
    <property type="match status" value="1"/>
</dbReference>
<gene>
    <name evidence="1" type="ORF">ACFQ1U_02175</name>
</gene>
<dbReference type="RefSeq" id="WP_386104842.1">
    <property type="nucleotide sequence ID" value="NZ_JBHTJR010000014.1"/>
</dbReference>
<sequence>MNYLNKTIIIIILLFVQEVFTQQLPQFTQYMYNTISINPAYAGSREVLSVVGIHRSQWSGFGRGPETQTLSIHSPLRNDQLGLGFSFIKDELGYENFTFMYADFSYTINIDSDIKLAFGLKAGFTQYNLDDELLRDEGLDPSIYGVRNRWEPNLGAGFLMHTNKWYVGLSSPRLMNVDKNSIRIDEIDYAVVDRLVYYLTGGYVFDINESVKFKPAFLVKATNGAPMSYDLTGNFLFNEKLWLGAAYRINEDVGALGALIDFQVSKQFRVGYAYEHPLSDINTYSNGTHEFLLMFEFNKTRRVKSPRYF</sequence>
<name>A0ABW3JR15_9FLAO</name>
<organism evidence="1 2">
    <name type="scientific">Tenacibaculum geojense</name>
    <dbReference type="NCBI Taxonomy" id="915352"/>
    <lineage>
        <taxon>Bacteria</taxon>
        <taxon>Pseudomonadati</taxon>
        <taxon>Bacteroidota</taxon>
        <taxon>Flavobacteriia</taxon>
        <taxon>Flavobacteriales</taxon>
        <taxon>Flavobacteriaceae</taxon>
        <taxon>Tenacibaculum</taxon>
    </lineage>
</organism>
<dbReference type="Pfam" id="PF11751">
    <property type="entry name" value="PorP_SprF"/>
    <property type="match status" value="1"/>
</dbReference>
<evidence type="ECO:0000313" key="1">
    <source>
        <dbReference type="EMBL" id="MFD0992001.1"/>
    </source>
</evidence>
<dbReference type="EMBL" id="JBHTJR010000014">
    <property type="protein sequence ID" value="MFD0992001.1"/>
    <property type="molecule type" value="Genomic_DNA"/>
</dbReference>
<comment type="caution">
    <text evidence="1">The sequence shown here is derived from an EMBL/GenBank/DDBJ whole genome shotgun (WGS) entry which is preliminary data.</text>
</comment>
<dbReference type="Proteomes" id="UP001597062">
    <property type="component" value="Unassembled WGS sequence"/>
</dbReference>
<accession>A0ABW3JR15</accession>
<evidence type="ECO:0000313" key="2">
    <source>
        <dbReference type="Proteomes" id="UP001597062"/>
    </source>
</evidence>
<protein>
    <submittedName>
        <fullName evidence="1">Type IX secretion system membrane protein PorP/SprF</fullName>
    </submittedName>
</protein>
<keyword evidence="2" id="KW-1185">Reference proteome</keyword>